<evidence type="ECO:0000313" key="2">
    <source>
        <dbReference type="EMBL" id="OHU93862.1"/>
    </source>
</evidence>
<evidence type="ECO:0000313" key="3">
    <source>
        <dbReference type="Proteomes" id="UP000180253"/>
    </source>
</evidence>
<evidence type="ECO:0000256" key="1">
    <source>
        <dbReference type="SAM" id="Phobius"/>
    </source>
</evidence>
<organism evidence="2 3">
    <name type="scientific">Pseudoalteromonas byunsanensis</name>
    <dbReference type="NCBI Taxonomy" id="327939"/>
    <lineage>
        <taxon>Bacteria</taxon>
        <taxon>Pseudomonadati</taxon>
        <taxon>Pseudomonadota</taxon>
        <taxon>Gammaproteobacteria</taxon>
        <taxon>Alteromonadales</taxon>
        <taxon>Pseudoalteromonadaceae</taxon>
        <taxon>Pseudoalteromonas</taxon>
    </lineage>
</organism>
<comment type="caution">
    <text evidence="2">The sequence shown here is derived from an EMBL/GenBank/DDBJ whole genome shotgun (WGS) entry which is preliminary data.</text>
</comment>
<keyword evidence="1" id="KW-0812">Transmembrane</keyword>
<reference evidence="2 3" key="1">
    <citation type="submission" date="2016-10" db="EMBL/GenBank/DDBJ databases">
        <title>Pseudoalteromonas amylolytica sp. nov., isolated from the surface seawater.</title>
        <authorList>
            <person name="Wu Y.-H."/>
            <person name="Cheng H."/>
            <person name="Jin X.-B."/>
            <person name="Wang C.-S."/>
            <person name="Xu X.-W."/>
        </authorList>
    </citation>
    <scope>NUCLEOTIDE SEQUENCE [LARGE SCALE GENOMIC DNA]</scope>
    <source>
        <strain evidence="2 3">JCM 12483</strain>
    </source>
</reference>
<name>A0A1S1N328_9GAMM</name>
<keyword evidence="1" id="KW-0472">Membrane</keyword>
<keyword evidence="1" id="KW-1133">Transmembrane helix</keyword>
<feature type="transmembrane region" description="Helical" evidence="1">
    <location>
        <begin position="6"/>
        <end position="28"/>
    </location>
</feature>
<dbReference type="AlphaFoldDB" id="A0A1S1N328"/>
<dbReference type="Proteomes" id="UP000180253">
    <property type="component" value="Unassembled WGS sequence"/>
</dbReference>
<feature type="transmembrane region" description="Helical" evidence="1">
    <location>
        <begin position="49"/>
        <end position="70"/>
    </location>
</feature>
<feature type="transmembrane region" description="Helical" evidence="1">
    <location>
        <begin position="124"/>
        <end position="141"/>
    </location>
</feature>
<accession>A0A1S1N328</accession>
<protein>
    <submittedName>
        <fullName evidence="2">Uncharacterized protein</fullName>
    </submittedName>
</protein>
<feature type="transmembrane region" description="Helical" evidence="1">
    <location>
        <begin position="153"/>
        <end position="172"/>
    </location>
</feature>
<gene>
    <name evidence="2" type="ORF">BIW53_16565</name>
</gene>
<feature type="transmembrane region" description="Helical" evidence="1">
    <location>
        <begin position="90"/>
        <end position="112"/>
    </location>
</feature>
<keyword evidence="3" id="KW-1185">Reference proteome</keyword>
<sequence>MTLNEFLYRAGWVVKGFEFLTIVWFLVAKFPRHRWSLFFATKRDMVSRELHEMHSCFIVAVCTFVFHVLGSEYGSYIVTLTFGRIPVIRLFYLAMMVHTFTYVMAVLVLHLLRGCAMSIAAHRCLILSLCTVVVLMIQLTARGYFDYHELKPLYATCIWAINLSCLAAIYKYPVEQTKMYYKNAKKLDREKRKEA</sequence>
<dbReference type="EMBL" id="MNAN01000035">
    <property type="protein sequence ID" value="OHU93862.1"/>
    <property type="molecule type" value="Genomic_DNA"/>
</dbReference>
<proteinExistence type="predicted"/>